<organism evidence="1 2">
    <name type="scientific">Trichonephila clavata</name>
    <name type="common">Joro spider</name>
    <name type="synonym">Nephila clavata</name>
    <dbReference type="NCBI Taxonomy" id="2740835"/>
    <lineage>
        <taxon>Eukaryota</taxon>
        <taxon>Metazoa</taxon>
        <taxon>Ecdysozoa</taxon>
        <taxon>Arthropoda</taxon>
        <taxon>Chelicerata</taxon>
        <taxon>Arachnida</taxon>
        <taxon>Araneae</taxon>
        <taxon>Araneomorphae</taxon>
        <taxon>Entelegynae</taxon>
        <taxon>Araneoidea</taxon>
        <taxon>Nephilidae</taxon>
        <taxon>Trichonephila</taxon>
    </lineage>
</organism>
<dbReference type="EMBL" id="BMAO01012237">
    <property type="protein sequence ID" value="GFQ79840.1"/>
    <property type="molecule type" value="Genomic_DNA"/>
</dbReference>
<reference evidence="1" key="1">
    <citation type="submission" date="2020-07" db="EMBL/GenBank/DDBJ databases">
        <title>Multicomponent nature underlies the extraordinary mechanical properties of spider dragline silk.</title>
        <authorList>
            <person name="Kono N."/>
            <person name="Nakamura H."/>
            <person name="Mori M."/>
            <person name="Yoshida Y."/>
            <person name="Ohtoshi R."/>
            <person name="Malay A.D."/>
            <person name="Moran D.A.P."/>
            <person name="Tomita M."/>
            <person name="Numata K."/>
            <person name="Arakawa K."/>
        </authorList>
    </citation>
    <scope>NUCLEOTIDE SEQUENCE</scope>
</reference>
<dbReference type="Proteomes" id="UP000887116">
    <property type="component" value="Unassembled WGS sequence"/>
</dbReference>
<dbReference type="OrthoDB" id="8051507at2759"/>
<gene>
    <name evidence="1" type="ORF">TNCT_672311</name>
</gene>
<sequence length="92" mass="10509">MQGAREIAAENSAKNQERMISHYNLSLQEKISAENEVLILTPSSTHKLLIKWIGQVKGVHRSHSCLEKNGSTRQLLVSKLRPYITRIEQELE</sequence>
<dbReference type="AlphaFoldDB" id="A0A8X6FGD0"/>
<protein>
    <submittedName>
        <fullName evidence="1">Uncharacterized protein</fullName>
    </submittedName>
</protein>
<evidence type="ECO:0000313" key="2">
    <source>
        <dbReference type="Proteomes" id="UP000887116"/>
    </source>
</evidence>
<keyword evidence="2" id="KW-1185">Reference proteome</keyword>
<name>A0A8X6FGD0_TRICU</name>
<accession>A0A8X6FGD0</accession>
<evidence type="ECO:0000313" key="1">
    <source>
        <dbReference type="EMBL" id="GFQ79840.1"/>
    </source>
</evidence>
<comment type="caution">
    <text evidence="1">The sequence shown here is derived from an EMBL/GenBank/DDBJ whole genome shotgun (WGS) entry which is preliminary data.</text>
</comment>
<proteinExistence type="predicted"/>